<feature type="region of interest" description="Disordered" evidence="1">
    <location>
        <begin position="1"/>
        <end position="61"/>
    </location>
</feature>
<dbReference type="AlphaFoldDB" id="A0A2U1Q4X1"/>
<accession>A0A2U1Q4X1</accession>
<protein>
    <submittedName>
        <fullName evidence="2">Uncharacterized protein</fullName>
    </submittedName>
</protein>
<dbReference type="OrthoDB" id="1593746at2759"/>
<keyword evidence="3" id="KW-1185">Reference proteome</keyword>
<proteinExistence type="predicted"/>
<comment type="caution">
    <text evidence="2">The sequence shown here is derived from an EMBL/GenBank/DDBJ whole genome shotgun (WGS) entry which is preliminary data.</text>
</comment>
<gene>
    <name evidence="2" type="ORF">CTI12_AA075930</name>
</gene>
<sequence>MVFQTERCHGAGFQQQSYSTHQESSYLSGNPQHHQSGWSTGNGFHGNGVNHHHGPLNNGGRLGDSEYFGGLLTHGRPNNGGRLGDSDYHGGLLRHENSFNHGHSSYGNGANYSYQNSSWTMKNLDE</sequence>
<feature type="compositionally biased region" description="Polar residues" evidence="1">
    <location>
        <begin position="13"/>
        <end position="39"/>
    </location>
</feature>
<evidence type="ECO:0000313" key="3">
    <source>
        <dbReference type="Proteomes" id="UP000245207"/>
    </source>
</evidence>
<evidence type="ECO:0000256" key="1">
    <source>
        <dbReference type="SAM" id="MobiDB-lite"/>
    </source>
</evidence>
<organism evidence="2 3">
    <name type="scientific">Artemisia annua</name>
    <name type="common">Sweet wormwood</name>
    <dbReference type="NCBI Taxonomy" id="35608"/>
    <lineage>
        <taxon>Eukaryota</taxon>
        <taxon>Viridiplantae</taxon>
        <taxon>Streptophyta</taxon>
        <taxon>Embryophyta</taxon>
        <taxon>Tracheophyta</taxon>
        <taxon>Spermatophyta</taxon>
        <taxon>Magnoliopsida</taxon>
        <taxon>eudicotyledons</taxon>
        <taxon>Gunneridae</taxon>
        <taxon>Pentapetalae</taxon>
        <taxon>asterids</taxon>
        <taxon>campanulids</taxon>
        <taxon>Asterales</taxon>
        <taxon>Asteraceae</taxon>
        <taxon>Asteroideae</taxon>
        <taxon>Anthemideae</taxon>
        <taxon>Artemisiinae</taxon>
        <taxon>Artemisia</taxon>
    </lineage>
</organism>
<evidence type="ECO:0000313" key="2">
    <source>
        <dbReference type="EMBL" id="PWA93045.1"/>
    </source>
</evidence>
<name>A0A2U1Q4X1_ARTAN</name>
<dbReference type="Proteomes" id="UP000245207">
    <property type="component" value="Unassembled WGS sequence"/>
</dbReference>
<reference evidence="2 3" key="1">
    <citation type="journal article" date="2018" name="Mol. Plant">
        <title>The genome of Artemisia annua provides insight into the evolution of Asteraceae family and artemisinin biosynthesis.</title>
        <authorList>
            <person name="Shen Q."/>
            <person name="Zhang L."/>
            <person name="Liao Z."/>
            <person name="Wang S."/>
            <person name="Yan T."/>
            <person name="Shi P."/>
            <person name="Liu M."/>
            <person name="Fu X."/>
            <person name="Pan Q."/>
            <person name="Wang Y."/>
            <person name="Lv Z."/>
            <person name="Lu X."/>
            <person name="Zhang F."/>
            <person name="Jiang W."/>
            <person name="Ma Y."/>
            <person name="Chen M."/>
            <person name="Hao X."/>
            <person name="Li L."/>
            <person name="Tang Y."/>
            <person name="Lv G."/>
            <person name="Zhou Y."/>
            <person name="Sun X."/>
            <person name="Brodelius P.E."/>
            <person name="Rose J.K.C."/>
            <person name="Tang K."/>
        </authorList>
    </citation>
    <scope>NUCLEOTIDE SEQUENCE [LARGE SCALE GENOMIC DNA]</scope>
    <source>
        <strain evidence="3">cv. Huhao1</strain>
        <tissue evidence="2">Leaf</tissue>
    </source>
</reference>
<dbReference type="EMBL" id="PKPP01000416">
    <property type="protein sequence ID" value="PWA93045.1"/>
    <property type="molecule type" value="Genomic_DNA"/>
</dbReference>